<keyword evidence="4" id="KW-0449">Lipoprotein</keyword>
<dbReference type="RefSeq" id="WP_176754916.1">
    <property type="nucleotide sequence ID" value="NZ_FMXN01000003.1"/>
</dbReference>
<evidence type="ECO:0000256" key="3">
    <source>
        <dbReference type="SAM" id="SignalP"/>
    </source>
</evidence>
<dbReference type="PANTHER" id="PTHR30035:SF3">
    <property type="entry name" value="INTERMEMBRANE PHOSPHOLIPID TRANSPORT SYSTEM LIPOPROTEIN MLAA"/>
    <property type="match status" value="1"/>
</dbReference>
<dbReference type="PANTHER" id="PTHR30035">
    <property type="entry name" value="LIPOPROTEIN VACJ-RELATED"/>
    <property type="match status" value="1"/>
</dbReference>
<dbReference type="PRINTS" id="PR01805">
    <property type="entry name" value="VACJLIPOPROT"/>
</dbReference>
<dbReference type="GO" id="GO:0120010">
    <property type="term" value="P:intermembrane phospholipid transfer"/>
    <property type="evidence" value="ECO:0007669"/>
    <property type="project" value="TreeGrafter"/>
</dbReference>
<evidence type="ECO:0000313" key="4">
    <source>
        <dbReference type="EMBL" id="SDB20698.1"/>
    </source>
</evidence>
<sequence length="241" mass="26926">MRQGLILSVLLLLGGCASTPADDPWADPRDPYEEFNRDMWAFNETLDDAVVRPAAVAYSKVPQPVRKGLYNVVENLEEVPSFVNNTLQGKVADAGVTFWRFAINSTVGVLGIFDVASHIGLNKRKEGFGETLASYGVMDGPYVMLPGMGPTVVVDRGGDVVDGMYFPIDDLSGPTNIVRWVIKGLDARVKLMELEPMLEDSLDPYSFVKEAYYQRWRDKVYDGNPPELPEDELDDDFYDQF</sequence>
<accession>A0A1G6BJB0</accession>
<evidence type="ECO:0000256" key="2">
    <source>
        <dbReference type="ARBA" id="ARBA00022729"/>
    </source>
</evidence>
<dbReference type="AlphaFoldDB" id="A0A1G6BJB0"/>
<protein>
    <submittedName>
        <fullName evidence="4">Phospholipid-binding lipoprotein MlaA</fullName>
    </submittedName>
</protein>
<dbReference type="STRING" id="1159017.SAMN02927930_00836"/>
<dbReference type="Pfam" id="PF04333">
    <property type="entry name" value="MlaA"/>
    <property type="match status" value="1"/>
</dbReference>
<evidence type="ECO:0000313" key="5">
    <source>
        <dbReference type="Proteomes" id="UP000199626"/>
    </source>
</evidence>
<organism evidence="4 5">
    <name type="scientific">Pseudidiomarina indica</name>
    <dbReference type="NCBI Taxonomy" id="1159017"/>
    <lineage>
        <taxon>Bacteria</taxon>
        <taxon>Pseudomonadati</taxon>
        <taxon>Pseudomonadota</taxon>
        <taxon>Gammaproteobacteria</taxon>
        <taxon>Alteromonadales</taxon>
        <taxon>Idiomarinaceae</taxon>
        <taxon>Pseudidiomarina</taxon>
    </lineage>
</organism>
<name>A0A1G6BJB0_9GAMM</name>
<evidence type="ECO:0000256" key="1">
    <source>
        <dbReference type="ARBA" id="ARBA00010634"/>
    </source>
</evidence>
<keyword evidence="5" id="KW-1185">Reference proteome</keyword>
<dbReference type="Proteomes" id="UP000199626">
    <property type="component" value="Unassembled WGS sequence"/>
</dbReference>
<gene>
    <name evidence="4" type="ORF">SAMN02927930_00836</name>
</gene>
<dbReference type="InterPro" id="IPR007428">
    <property type="entry name" value="MlaA"/>
</dbReference>
<dbReference type="EMBL" id="FMXN01000003">
    <property type="protein sequence ID" value="SDB20698.1"/>
    <property type="molecule type" value="Genomic_DNA"/>
</dbReference>
<comment type="similarity">
    <text evidence="1">Belongs to the MlaA family.</text>
</comment>
<feature type="signal peptide" evidence="3">
    <location>
        <begin position="1"/>
        <end position="21"/>
    </location>
</feature>
<proteinExistence type="inferred from homology"/>
<keyword evidence="2 3" id="KW-0732">Signal</keyword>
<dbReference type="GO" id="GO:0016020">
    <property type="term" value="C:membrane"/>
    <property type="evidence" value="ECO:0007669"/>
    <property type="project" value="InterPro"/>
</dbReference>
<dbReference type="PROSITE" id="PS51257">
    <property type="entry name" value="PROKAR_LIPOPROTEIN"/>
    <property type="match status" value="1"/>
</dbReference>
<reference evidence="5" key="1">
    <citation type="submission" date="2016-10" db="EMBL/GenBank/DDBJ databases">
        <authorList>
            <person name="Varghese N."/>
            <person name="Submissions S."/>
        </authorList>
    </citation>
    <scope>NUCLEOTIDE SEQUENCE [LARGE SCALE GENOMIC DNA]</scope>
    <source>
        <strain evidence="5">CGMCC 1.10824</strain>
    </source>
</reference>
<feature type="chain" id="PRO_5011591288" evidence="3">
    <location>
        <begin position="22"/>
        <end position="241"/>
    </location>
</feature>